<protein>
    <recommendedName>
        <fullName evidence="9">Methylated-DNA--protein-cysteine methyltransferase</fullName>
        <ecNumber evidence="9">2.1.1.63</ecNumber>
    </recommendedName>
    <alternativeName>
        <fullName evidence="9">6-O-methylguanine-DNA methyltransferase</fullName>
        <shortName evidence="9">MGMT</shortName>
    </alternativeName>
    <alternativeName>
        <fullName evidence="9">O-6-methylguanine-DNA-alkyltransferase</fullName>
    </alternativeName>
</protein>
<evidence type="ECO:0000256" key="6">
    <source>
        <dbReference type="ARBA" id="ARBA00022763"/>
    </source>
</evidence>
<comment type="catalytic activity">
    <reaction evidence="8 9">
        <text>a 6-O-methyl-2'-deoxyguanosine in DNA + L-cysteinyl-[protein] = S-methyl-L-cysteinyl-[protein] + a 2'-deoxyguanosine in DNA</text>
        <dbReference type="Rhea" id="RHEA:24000"/>
        <dbReference type="Rhea" id="RHEA-COMP:10131"/>
        <dbReference type="Rhea" id="RHEA-COMP:10132"/>
        <dbReference type="Rhea" id="RHEA-COMP:11367"/>
        <dbReference type="Rhea" id="RHEA-COMP:11368"/>
        <dbReference type="ChEBI" id="CHEBI:29950"/>
        <dbReference type="ChEBI" id="CHEBI:82612"/>
        <dbReference type="ChEBI" id="CHEBI:85445"/>
        <dbReference type="ChEBI" id="CHEBI:85448"/>
        <dbReference type="EC" id="2.1.1.63"/>
    </reaction>
</comment>
<evidence type="ECO:0000256" key="7">
    <source>
        <dbReference type="ARBA" id="ARBA00023204"/>
    </source>
</evidence>
<proteinExistence type="inferred from homology"/>
<dbReference type="InterPro" id="IPR014048">
    <property type="entry name" value="MethylDNA_cys_MeTrfase_DNA-bd"/>
</dbReference>
<dbReference type="Proteomes" id="UP000254601">
    <property type="component" value="Unassembled WGS sequence"/>
</dbReference>
<dbReference type="SUPFAM" id="SSF53155">
    <property type="entry name" value="Methylated DNA-protein cysteine methyltransferase domain"/>
    <property type="match status" value="1"/>
</dbReference>
<keyword evidence="5 9" id="KW-0808">Transferase</keyword>
<dbReference type="Gene3D" id="1.10.10.10">
    <property type="entry name" value="Winged helix-like DNA-binding domain superfamily/Winged helix DNA-binding domain"/>
    <property type="match status" value="1"/>
</dbReference>
<dbReference type="PANTHER" id="PTHR10815">
    <property type="entry name" value="METHYLATED-DNA--PROTEIN-CYSTEINE METHYLTRANSFERASE"/>
    <property type="match status" value="1"/>
</dbReference>
<dbReference type="OrthoDB" id="9802228at2"/>
<dbReference type="InterPro" id="IPR036217">
    <property type="entry name" value="MethylDNA_cys_MeTrfase_DNAb"/>
</dbReference>
<dbReference type="Pfam" id="PF01035">
    <property type="entry name" value="DNA_binding_1"/>
    <property type="match status" value="1"/>
</dbReference>
<evidence type="ECO:0000256" key="5">
    <source>
        <dbReference type="ARBA" id="ARBA00022679"/>
    </source>
</evidence>
<dbReference type="InterPro" id="IPR001497">
    <property type="entry name" value="MethylDNA_cys_MeTrfase_AS"/>
</dbReference>
<dbReference type="Pfam" id="PF02870">
    <property type="entry name" value="Methyltransf_1N"/>
    <property type="match status" value="1"/>
</dbReference>
<evidence type="ECO:0000256" key="8">
    <source>
        <dbReference type="ARBA" id="ARBA00049348"/>
    </source>
</evidence>
<dbReference type="InterPro" id="IPR036388">
    <property type="entry name" value="WH-like_DNA-bd_sf"/>
</dbReference>
<comment type="similarity">
    <text evidence="2 9">Belongs to the MGMT family.</text>
</comment>
<feature type="active site" description="Nucleophile; methyl group acceptor" evidence="9">
    <location>
        <position position="227"/>
    </location>
</feature>
<dbReference type="PANTHER" id="PTHR10815:SF5">
    <property type="entry name" value="METHYLATED-DNA--PROTEIN-CYSTEINE METHYLTRANSFERASE"/>
    <property type="match status" value="1"/>
</dbReference>
<dbReference type="HAMAP" id="MF_00772">
    <property type="entry name" value="OGT"/>
    <property type="match status" value="1"/>
</dbReference>
<comment type="catalytic activity">
    <reaction evidence="1 9">
        <text>a 4-O-methyl-thymidine in DNA + L-cysteinyl-[protein] = a thymidine in DNA + S-methyl-L-cysteinyl-[protein]</text>
        <dbReference type="Rhea" id="RHEA:53428"/>
        <dbReference type="Rhea" id="RHEA-COMP:10131"/>
        <dbReference type="Rhea" id="RHEA-COMP:10132"/>
        <dbReference type="Rhea" id="RHEA-COMP:13555"/>
        <dbReference type="Rhea" id="RHEA-COMP:13556"/>
        <dbReference type="ChEBI" id="CHEBI:29950"/>
        <dbReference type="ChEBI" id="CHEBI:82612"/>
        <dbReference type="ChEBI" id="CHEBI:137386"/>
        <dbReference type="ChEBI" id="CHEBI:137387"/>
        <dbReference type="EC" id="2.1.1.63"/>
    </reaction>
</comment>
<sequence length="261" mass="29209">MSEWHTILLRSEAPDDLLLSALPENWQEYGRWLLNQADIPKSYRNHPFTDAQALDAAKVDISAALGISLGQLIRLLQINRLLRSRAPAAENWQFGQVQTPIGEMLAVFGTRGLCLLEFADRKMLPTELRTLFATQKNYGLTTATAEQLAPLQQQLDEYFAGQRQQFTLALEMIGTDFQQSVWQVLQNIPYGETRSYKAQAEQLGRPSAVRAVANANGQNKISIIIPCHRVIGADGRLTGYGGGLPRKQYLLTLEQQDKRAS</sequence>
<evidence type="ECO:0000313" key="13">
    <source>
        <dbReference type="Proteomes" id="UP000254601"/>
    </source>
</evidence>
<dbReference type="InterPro" id="IPR036631">
    <property type="entry name" value="MGMT_N_sf"/>
</dbReference>
<keyword evidence="6 9" id="KW-0227">DNA damage</keyword>
<evidence type="ECO:0000256" key="1">
    <source>
        <dbReference type="ARBA" id="ARBA00001286"/>
    </source>
</evidence>
<organism evidence="12 13">
    <name type="scientific">Suttonella ornithocola</name>
    <dbReference type="NCBI Taxonomy" id="279832"/>
    <lineage>
        <taxon>Bacteria</taxon>
        <taxon>Pseudomonadati</taxon>
        <taxon>Pseudomonadota</taxon>
        <taxon>Gammaproteobacteria</taxon>
        <taxon>Cardiobacteriales</taxon>
        <taxon>Cardiobacteriaceae</taxon>
        <taxon>Suttonella</taxon>
    </lineage>
</organism>
<comment type="miscellaneous">
    <text evidence="9">This enzyme catalyzes only one turnover and therefore is not strictly catalytic. According to one definition, an enzyme is a biocatalyst that acts repeatedly and over many reaction cycles.</text>
</comment>
<keyword evidence="4 9" id="KW-0489">Methyltransferase</keyword>
<comment type="subcellular location">
    <subcellularLocation>
        <location evidence="9">Cytoplasm</location>
    </subcellularLocation>
</comment>
<dbReference type="InterPro" id="IPR023546">
    <property type="entry name" value="MGMT"/>
</dbReference>
<dbReference type="EC" id="2.1.1.63" evidence="9"/>
<evidence type="ECO:0000313" key="12">
    <source>
        <dbReference type="EMBL" id="SUO93320.1"/>
    </source>
</evidence>
<dbReference type="PROSITE" id="PS00374">
    <property type="entry name" value="MGMT"/>
    <property type="match status" value="1"/>
</dbReference>
<evidence type="ECO:0000259" key="11">
    <source>
        <dbReference type="Pfam" id="PF02870"/>
    </source>
</evidence>
<comment type="function">
    <text evidence="9">Involved in the cellular defense against the biological effects of O6-methylguanine (O6-MeG) and O4-methylthymine (O4-MeT) in DNA. Repairs the methylated nucleobase in DNA by stoichiometrically transferring the methyl group to a cysteine residue in the enzyme. This is a suicide reaction: the enzyme is irreversibly inactivated.</text>
</comment>
<gene>
    <name evidence="12" type="primary">ogt</name>
    <name evidence="12" type="ORF">NCTC13337_00163</name>
</gene>
<dbReference type="GO" id="GO:0032259">
    <property type="term" value="P:methylation"/>
    <property type="evidence" value="ECO:0007669"/>
    <property type="project" value="UniProtKB-KW"/>
</dbReference>
<evidence type="ECO:0000256" key="2">
    <source>
        <dbReference type="ARBA" id="ARBA00008711"/>
    </source>
</evidence>
<dbReference type="SUPFAM" id="SSF46767">
    <property type="entry name" value="Methylated DNA-protein cysteine methyltransferase, C-terminal domain"/>
    <property type="match status" value="1"/>
</dbReference>
<dbReference type="GO" id="GO:0005737">
    <property type="term" value="C:cytoplasm"/>
    <property type="evidence" value="ECO:0007669"/>
    <property type="project" value="UniProtKB-SubCell"/>
</dbReference>
<dbReference type="NCBIfam" id="TIGR00589">
    <property type="entry name" value="ogt"/>
    <property type="match status" value="1"/>
</dbReference>
<keyword evidence="7 9" id="KW-0234">DNA repair</keyword>
<dbReference type="RefSeq" id="WP_084601528.1">
    <property type="nucleotide sequence ID" value="NZ_LWHB01000020.1"/>
</dbReference>
<evidence type="ECO:0000256" key="3">
    <source>
        <dbReference type="ARBA" id="ARBA00022490"/>
    </source>
</evidence>
<dbReference type="InterPro" id="IPR008332">
    <property type="entry name" value="MethylG_MeTrfase_N"/>
</dbReference>
<dbReference type="FunFam" id="1.10.10.10:FF:000214">
    <property type="entry name" value="Methylated-DNA--protein-cysteine methyltransferase"/>
    <property type="match status" value="1"/>
</dbReference>
<dbReference type="AlphaFoldDB" id="A0A380ML04"/>
<evidence type="ECO:0000259" key="10">
    <source>
        <dbReference type="Pfam" id="PF01035"/>
    </source>
</evidence>
<reference evidence="12 13" key="1">
    <citation type="submission" date="2018-06" db="EMBL/GenBank/DDBJ databases">
        <authorList>
            <consortium name="Pathogen Informatics"/>
            <person name="Doyle S."/>
        </authorList>
    </citation>
    <scope>NUCLEOTIDE SEQUENCE [LARGE SCALE GENOMIC DNA]</scope>
    <source>
        <strain evidence="12 13">NCTC13337</strain>
    </source>
</reference>
<evidence type="ECO:0000256" key="9">
    <source>
        <dbReference type="HAMAP-Rule" id="MF_00772"/>
    </source>
</evidence>
<dbReference type="Gene3D" id="3.30.160.70">
    <property type="entry name" value="Methylated DNA-protein cysteine methyltransferase domain"/>
    <property type="match status" value="1"/>
</dbReference>
<dbReference type="EMBL" id="UHIC01000001">
    <property type="protein sequence ID" value="SUO93320.1"/>
    <property type="molecule type" value="Genomic_DNA"/>
</dbReference>
<dbReference type="GO" id="GO:0006307">
    <property type="term" value="P:DNA alkylation repair"/>
    <property type="evidence" value="ECO:0007669"/>
    <property type="project" value="UniProtKB-UniRule"/>
</dbReference>
<accession>A0A380ML04</accession>
<feature type="domain" description="Methylated-DNA-[protein]-cysteine S-methyltransferase DNA binding" evidence="10">
    <location>
        <begin position="176"/>
        <end position="255"/>
    </location>
</feature>
<name>A0A380ML04_9GAMM</name>
<dbReference type="GO" id="GO:0003908">
    <property type="term" value="F:methylated-DNA-[protein]-cysteine S-methyltransferase activity"/>
    <property type="evidence" value="ECO:0007669"/>
    <property type="project" value="UniProtKB-UniRule"/>
</dbReference>
<dbReference type="CDD" id="cd06445">
    <property type="entry name" value="ATase"/>
    <property type="match status" value="1"/>
</dbReference>
<feature type="domain" description="Methylguanine DNA methyltransferase ribonuclease-like" evidence="11">
    <location>
        <begin position="98"/>
        <end position="171"/>
    </location>
</feature>
<evidence type="ECO:0000256" key="4">
    <source>
        <dbReference type="ARBA" id="ARBA00022603"/>
    </source>
</evidence>
<keyword evidence="13" id="KW-1185">Reference proteome</keyword>
<keyword evidence="3 9" id="KW-0963">Cytoplasm</keyword>